<dbReference type="CDD" id="cd04496">
    <property type="entry name" value="SSB_OBF"/>
    <property type="match status" value="1"/>
</dbReference>
<organism evidence="4 5">
    <name type="scientific">Salisediminibacterium halotolerans</name>
    <dbReference type="NCBI Taxonomy" id="517425"/>
    <lineage>
        <taxon>Bacteria</taxon>
        <taxon>Bacillati</taxon>
        <taxon>Bacillota</taxon>
        <taxon>Bacilli</taxon>
        <taxon>Bacillales</taxon>
        <taxon>Bacillaceae</taxon>
        <taxon>Salisediminibacterium</taxon>
    </lineage>
</organism>
<name>A0A1H9VM38_9BACI</name>
<dbReference type="Pfam" id="PF00436">
    <property type="entry name" value="SSB"/>
    <property type="match status" value="1"/>
</dbReference>
<gene>
    <name evidence="4" type="ORF">SAMN05444126_12146</name>
</gene>
<dbReference type="EMBL" id="FOGV01000021">
    <property type="protein sequence ID" value="SES22263.1"/>
    <property type="molecule type" value="Genomic_DNA"/>
</dbReference>
<reference evidence="5" key="1">
    <citation type="submission" date="2016-10" db="EMBL/GenBank/DDBJ databases">
        <authorList>
            <person name="de Groot N.N."/>
        </authorList>
    </citation>
    <scope>NUCLEOTIDE SEQUENCE [LARGE SCALE GENOMIC DNA]</scope>
    <source>
        <strain evidence="5">10nlg</strain>
    </source>
</reference>
<dbReference type="RefSeq" id="WP_158638162.1">
    <property type="nucleotide sequence ID" value="NZ_BJVE01000037.1"/>
</dbReference>
<keyword evidence="1 2" id="KW-0238">DNA-binding</keyword>
<keyword evidence="5" id="KW-1185">Reference proteome</keyword>
<evidence type="ECO:0000256" key="3">
    <source>
        <dbReference type="PIRNR" id="PIRNR002070"/>
    </source>
</evidence>
<dbReference type="GO" id="GO:0003697">
    <property type="term" value="F:single-stranded DNA binding"/>
    <property type="evidence" value="ECO:0007669"/>
    <property type="project" value="UniProtKB-UniRule"/>
</dbReference>
<dbReference type="SUPFAM" id="SSF50249">
    <property type="entry name" value="Nucleic acid-binding proteins"/>
    <property type="match status" value="1"/>
</dbReference>
<evidence type="ECO:0000256" key="2">
    <source>
        <dbReference type="HAMAP-Rule" id="MF_00984"/>
    </source>
</evidence>
<dbReference type="PROSITE" id="PS50935">
    <property type="entry name" value="SSB"/>
    <property type="match status" value="1"/>
</dbReference>
<dbReference type="GO" id="GO:0006260">
    <property type="term" value="P:DNA replication"/>
    <property type="evidence" value="ECO:0007669"/>
    <property type="project" value="InterPro"/>
</dbReference>
<dbReference type="HAMAP" id="MF_00984">
    <property type="entry name" value="SSB"/>
    <property type="match status" value="1"/>
</dbReference>
<dbReference type="STRING" id="1464123.SAMN05444126_12146"/>
<evidence type="ECO:0000256" key="1">
    <source>
        <dbReference type="ARBA" id="ARBA00023125"/>
    </source>
</evidence>
<dbReference type="InterPro" id="IPR011344">
    <property type="entry name" value="ssDNA-bd"/>
</dbReference>
<dbReference type="NCBIfam" id="TIGR00621">
    <property type="entry name" value="ssb"/>
    <property type="match status" value="1"/>
</dbReference>
<dbReference type="PIRSF" id="PIRSF002070">
    <property type="entry name" value="SSB"/>
    <property type="match status" value="1"/>
</dbReference>
<dbReference type="InterPro" id="IPR012340">
    <property type="entry name" value="NA-bd_OB-fold"/>
</dbReference>
<dbReference type="InterPro" id="IPR000424">
    <property type="entry name" value="Primosome_PriB/ssb"/>
</dbReference>
<comment type="caution">
    <text evidence="4">The sequence shown here is derived from an EMBL/GenBank/DDBJ whole genome shotgun (WGS) entry which is preliminary data.</text>
</comment>
<sequence length="133" mass="15229">MNQFTFIGRLTRDPEIQTTKDGVSYTRFTVAVRRPFKNSKGQYDTDFIPMVSWKRLAELVADYCTKGSLISVNGRVVMRHLQKEEDERISVPDMIAENVGFLQLKRNHDNNGEIPVPQETALDTALPQDNLPF</sequence>
<dbReference type="PANTHER" id="PTHR10302">
    <property type="entry name" value="SINGLE-STRANDED DNA-BINDING PROTEIN"/>
    <property type="match status" value="1"/>
</dbReference>
<protein>
    <recommendedName>
        <fullName evidence="2 3">Single-stranded DNA-binding protein</fullName>
        <shortName evidence="2">SSB</shortName>
    </recommendedName>
</protein>
<dbReference type="Proteomes" id="UP000199318">
    <property type="component" value="Unassembled WGS sequence"/>
</dbReference>
<dbReference type="Gene3D" id="2.40.50.140">
    <property type="entry name" value="Nucleic acid-binding proteins"/>
    <property type="match status" value="1"/>
</dbReference>
<proteinExistence type="inferred from homology"/>
<comment type="caution">
    <text evidence="2">Lacks conserved residue(s) required for the propagation of feature annotation.</text>
</comment>
<dbReference type="AlphaFoldDB" id="A0A1H9VM38"/>
<accession>A0A1H9VM38</accession>
<dbReference type="PANTHER" id="PTHR10302:SF27">
    <property type="entry name" value="SINGLE-STRANDED DNA-BINDING PROTEIN"/>
    <property type="match status" value="1"/>
</dbReference>
<evidence type="ECO:0000313" key="4">
    <source>
        <dbReference type="EMBL" id="SES22263.1"/>
    </source>
</evidence>
<evidence type="ECO:0000313" key="5">
    <source>
        <dbReference type="Proteomes" id="UP000199318"/>
    </source>
</evidence>
<comment type="subunit">
    <text evidence="2">Homotetramer.</text>
</comment>
<dbReference type="GO" id="GO:0009295">
    <property type="term" value="C:nucleoid"/>
    <property type="evidence" value="ECO:0007669"/>
    <property type="project" value="TreeGrafter"/>
</dbReference>